<organism evidence="1 2">
    <name type="scientific">Dreissena polymorpha</name>
    <name type="common">Zebra mussel</name>
    <name type="synonym">Mytilus polymorpha</name>
    <dbReference type="NCBI Taxonomy" id="45954"/>
    <lineage>
        <taxon>Eukaryota</taxon>
        <taxon>Metazoa</taxon>
        <taxon>Spiralia</taxon>
        <taxon>Lophotrochozoa</taxon>
        <taxon>Mollusca</taxon>
        <taxon>Bivalvia</taxon>
        <taxon>Autobranchia</taxon>
        <taxon>Heteroconchia</taxon>
        <taxon>Euheterodonta</taxon>
        <taxon>Imparidentia</taxon>
        <taxon>Neoheterodontei</taxon>
        <taxon>Myida</taxon>
        <taxon>Dreissenoidea</taxon>
        <taxon>Dreissenidae</taxon>
        <taxon>Dreissena</taxon>
    </lineage>
</organism>
<sequence>MGFGRILWDLCLRVSSGVCDFGSIQWGLVLEDSMGFGIGGFNKVWDREDQIRFEIGSI</sequence>
<protein>
    <submittedName>
        <fullName evidence="1">Uncharacterized protein</fullName>
    </submittedName>
</protein>
<dbReference type="Proteomes" id="UP000828390">
    <property type="component" value="Unassembled WGS sequence"/>
</dbReference>
<keyword evidence="2" id="KW-1185">Reference proteome</keyword>
<name>A0A9D4EDM4_DREPO</name>
<gene>
    <name evidence="1" type="ORF">DPMN_180129</name>
</gene>
<dbReference type="EMBL" id="JAIWYP010000009">
    <property type="protein sequence ID" value="KAH3778659.1"/>
    <property type="molecule type" value="Genomic_DNA"/>
</dbReference>
<reference evidence="1" key="1">
    <citation type="journal article" date="2019" name="bioRxiv">
        <title>The Genome of the Zebra Mussel, Dreissena polymorpha: A Resource for Invasive Species Research.</title>
        <authorList>
            <person name="McCartney M.A."/>
            <person name="Auch B."/>
            <person name="Kono T."/>
            <person name="Mallez S."/>
            <person name="Zhang Y."/>
            <person name="Obille A."/>
            <person name="Becker A."/>
            <person name="Abrahante J.E."/>
            <person name="Garbe J."/>
            <person name="Badalamenti J.P."/>
            <person name="Herman A."/>
            <person name="Mangelson H."/>
            <person name="Liachko I."/>
            <person name="Sullivan S."/>
            <person name="Sone E.D."/>
            <person name="Koren S."/>
            <person name="Silverstein K.A.T."/>
            <person name="Beckman K.B."/>
            <person name="Gohl D.M."/>
        </authorList>
    </citation>
    <scope>NUCLEOTIDE SEQUENCE</scope>
    <source>
        <strain evidence="1">Duluth1</strain>
        <tissue evidence="1">Whole animal</tissue>
    </source>
</reference>
<evidence type="ECO:0000313" key="1">
    <source>
        <dbReference type="EMBL" id="KAH3778659.1"/>
    </source>
</evidence>
<proteinExistence type="predicted"/>
<comment type="caution">
    <text evidence="1">The sequence shown here is derived from an EMBL/GenBank/DDBJ whole genome shotgun (WGS) entry which is preliminary data.</text>
</comment>
<evidence type="ECO:0000313" key="2">
    <source>
        <dbReference type="Proteomes" id="UP000828390"/>
    </source>
</evidence>
<reference evidence="1" key="2">
    <citation type="submission" date="2020-11" db="EMBL/GenBank/DDBJ databases">
        <authorList>
            <person name="McCartney M.A."/>
            <person name="Auch B."/>
            <person name="Kono T."/>
            <person name="Mallez S."/>
            <person name="Becker A."/>
            <person name="Gohl D.M."/>
            <person name="Silverstein K.A.T."/>
            <person name="Koren S."/>
            <person name="Bechman K.B."/>
            <person name="Herman A."/>
            <person name="Abrahante J.E."/>
            <person name="Garbe J."/>
        </authorList>
    </citation>
    <scope>NUCLEOTIDE SEQUENCE</scope>
    <source>
        <strain evidence="1">Duluth1</strain>
        <tissue evidence="1">Whole animal</tissue>
    </source>
</reference>
<dbReference type="AlphaFoldDB" id="A0A9D4EDM4"/>
<accession>A0A9D4EDM4</accession>